<dbReference type="Proteomes" id="UP000193380">
    <property type="component" value="Unassembled WGS sequence"/>
</dbReference>
<evidence type="ECO:0000256" key="2">
    <source>
        <dbReference type="ARBA" id="ARBA00022771"/>
    </source>
</evidence>
<evidence type="ECO:0000256" key="3">
    <source>
        <dbReference type="ARBA" id="ARBA00022833"/>
    </source>
</evidence>
<reference evidence="7" key="1">
    <citation type="journal article" date="2014" name="Nat. Commun.">
        <title>The rainbow trout genome provides novel insights into evolution after whole-genome duplication in vertebrates.</title>
        <authorList>
            <person name="Berthelot C."/>
            <person name="Brunet F."/>
            <person name="Chalopin D."/>
            <person name="Juanchich A."/>
            <person name="Bernard M."/>
            <person name="Noel B."/>
            <person name="Bento P."/>
            <person name="Da Silva C."/>
            <person name="Labadie K."/>
            <person name="Alberti A."/>
            <person name="Aury J.M."/>
            <person name="Louis A."/>
            <person name="Dehais P."/>
            <person name="Bardou P."/>
            <person name="Montfort J."/>
            <person name="Klopp C."/>
            <person name="Cabau C."/>
            <person name="Gaspin C."/>
            <person name="Thorgaard G.H."/>
            <person name="Boussaha M."/>
            <person name="Quillet E."/>
            <person name="Guyomard R."/>
            <person name="Galiana D."/>
            <person name="Bobe J."/>
            <person name="Volff J.N."/>
            <person name="Genet C."/>
            <person name="Wincker P."/>
            <person name="Jaillon O."/>
            <person name="Roest Crollius H."/>
            <person name="Guiguen Y."/>
        </authorList>
    </citation>
    <scope>NUCLEOTIDE SEQUENCE [LARGE SCALE GENOMIC DNA]</scope>
</reference>
<dbReference type="InterPro" id="IPR001841">
    <property type="entry name" value="Znf_RING"/>
</dbReference>
<reference evidence="7" key="2">
    <citation type="submission" date="2014-03" db="EMBL/GenBank/DDBJ databases">
        <authorList>
            <person name="Genoscope - CEA"/>
        </authorList>
    </citation>
    <scope>NUCLEOTIDE SEQUENCE</scope>
</reference>
<dbReference type="EMBL" id="FR905664">
    <property type="protein sequence ID" value="CDQ80838.1"/>
    <property type="molecule type" value="Genomic_DNA"/>
</dbReference>
<evidence type="ECO:0000313" key="7">
    <source>
        <dbReference type="EMBL" id="CDQ80838.1"/>
    </source>
</evidence>
<feature type="region of interest" description="Disordered" evidence="5">
    <location>
        <begin position="110"/>
        <end position="139"/>
    </location>
</feature>
<dbReference type="AlphaFoldDB" id="A0A060XMN2"/>
<dbReference type="PaxDb" id="8022-A0A060XMN2"/>
<dbReference type="PROSITE" id="PS50089">
    <property type="entry name" value="ZF_RING_2"/>
    <property type="match status" value="1"/>
</dbReference>
<evidence type="ECO:0000256" key="5">
    <source>
        <dbReference type="SAM" id="MobiDB-lite"/>
    </source>
</evidence>
<name>A0A060XMN2_ONCMY</name>
<gene>
    <name evidence="7" type="ORF">GSONMT00047357001</name>
</gene>
<protein>
    <recommendedName>
        <fullName evidence="6">RING-type domain-containing protein</fullName>
    </recommendedName>
</protein>
<sequence>MDFMRGLLAAMGFDCSRRAKSTAQSSPAEVTVAHVAKKESSPQMCSLSLDLDPPHCQSCISYEARLQRLVCGHFYCDQCRGHIINQAFKDIEGLSDYPCPMCNSIRQLGGTVPEPRLRSNSTPTVSVGFNDPSSPTSSP</sequence>
<feature type="domain" description="RING-type" evidence="6">
    <location>
        <begin position="56"/>
        <end position="103"/>
    </location>
</feature>
<keyword evidence="3" id="KW-0862">Zinc</keyword>
<feature type="compositionally biased region" description="Polar residues" evidence="5">
    <location>
        <begin position="118"/>
        <end position="139"/>
    </location>
</feature>
<evidence type="ECO:0000259" key="6">
    <source>
        <dbReference type="PROSITE" id="PS50089"/>
    </source>
</evidence>
<accession>A0A060XMN2</accession>
<proteinExistence type="predicted"/>
<evidence type="ECO:0000256" key="4">
    <source>
        <dbReference type="PROSITE-ProRule" id="PRU00175"/>
    </source>
</evidence>
<dbReference type="GO" id="GO:0008270">
    <property type="term" value="F:zinc ion binding"/>
    <property type="evidence" value="ECO:0007669"/>
    <property type="project" value="UniProtKB-KW"/>
</dbReference>
<evidence type="ECO:0000256" key="1">
    <source>
        <dbReference type="ARBA" id="ARBA00022723"/>
    </source>
</evidence>
<keyword evidence="1" id="KW-0479">Metal-binding</keyword>
<dbReference type="SUPFAM" id="SSF57850">
    <property type="entry name" value="RING/U-box"/>
    <property type="match status" value="1"/>
</dbReference>
<organism evidence="7 8">
    <name type="scientific">Oncorhynchus mykiss</name>
    <name type="common">Rainbow trout</name>
    <name type="synonym">Salmo gairdneri</name>
    <dbReference type="NCBI Taxonomy" id="8022"/>
    <lineage>
        <taxon>Eukaryota</taxon>
        <taxon>Metazoa</taxon>
        <taxon>Chordata</taxon>
        <taxon>Craniata</taxon>
        <taxon>Vertebrata</taxon>
        <taxon>Euteleostomi</taxon>
        <taxon>Actinopterygii</taxon>
        <taxon>Neopterygii</taxon>
        <taxon>Teleostei</taxon>
        <taxon>Protacanthopterygii</taxon>
        <taxon>Salmoniformes</taxon>
        <taxon>Salmonidae</taxon>
        <taxon>Salmoninae</taxon>
        <taxon>Oncorhynchus</taxon>
    </lineage>
</organism>
<evidence type="ECO:0000313" key="8">
    <source>
        <dbReference type="Proteomes" id="UP000193380"/>
    </source>
</evidence>
<keyword evidence="2 4" id="KW-0863">Zinc-finger</keyword>